<reference evidence="1" key="1">
    <citation type="submission" date="2018-02" db="EMBL/GenBank/DDBJ databases">
        <title>Rhizophora mucronata_Transcriptome.</title>
        <authorList>
            <person name="Meera S.P."/>
            <person name="Sreeshan A."/>
            <person name="Augustine A."/>
        </authorList>
    </citation>
    <scope>NUCLEOTIDE SEQUENCE</scope>
    <source>
        <tissue evidence="1">Leaf</tissue>
    </source>
</reference>
<evidence type="ECO:0000313" key="1">
    <source>
        <dbReference type="EMBL" id="MBX40413.1"/>
    </source>
</evidence>
<protein>
    <submittedName>
        <fullName evidence="1">Uncharacterized protein</fullName>
    </submittedName>
</protein>
<dbReference type="EMBL" id="GGEC01059929">
    <property type="protein sequence ID" value="MBX40413.1"/>
    <property type="molecule type" value="Transcribed_RNA"/>
</dbReference>
<proteinExistence type="predicted"/>
<sequence>MSEKSASSTSLIKNFMKSPCISTSVFIASK</sequence>
<dbReference type="AlphaFoldDB" id="A0A2P2ND56"/>
<name>A0A2P2ND56_RHIMU</name>
<organism evidence="1">
    <name type="scientific">Rhizophora mucronata</name>
    <name type="common">Asiatic mangrove</name>
    <dbReference type="NCBI Taxonomy" id="61149"/>
    <lineage>
        <taxon>Eukaryota</taxon>
        <taxon>Viridiplantae</taxon>
        <taxon>Streptophyta</taxon>
        <taxon>Embryophyta</taxon>
        <taxon>Tracheophyta</taxon>
        <taxon>Spermatophyta</taxon>
        <taxon>Magnoliopsida</taxon>
        <taxon>eudicotyledons</taxon>
        <taxon>Gunneridae</taxon>
        <taxon>Pentapetalae</taxon>
        <taxon>rosids</taxon>
        <taxon>fabids</taxon>
        <taxon>Malpighiales</taxon>
        <taxon>Rhizophoraceae</taxon>
        <taxon>Rhizophora</taxon>
    </lineage>
</organism>
<accession>A0A2P2ND56</accession>